<sequence length="77" mass="8796">MLLVVLGCQLTHAALLLKLALKVSLLCLPLRFILQHILSFTRLADHLLRLLRSFTARDLTQHAFHQVKRMVELLRGG</sequence>
<protein>
    <submittedName>
        <fullName evidence="1">Uncharacterized protein</fullName>
    </submittedName>
</protein>
<name>A0A655R879_VIBCL</name>
<gene>
    <name evidence="1" type="ORF">ERS013165_02710</name>
</gene>
<proteinExistence type="predicted"/>
<evidence type="ECO:0000313" key="2">
    <source>
        <dbReference type="Proteomes" id="UP000044806"/>
    </source>
</evidence>
<reference evidence="1 2" key="1">
    <citation type="submission" date="2015-07" db="EMBL/GenBank/DDBJ databases">
        <authorList>
            <consortium name="Pathogen Informatics"/>
        </authorList>
    </citation>
    <scope>NUCLEOTIDE SEQUENCE [LARGE SCALE GENOMIC DNA]</scope>
    <source>
        <strain evidence="1 2">A51</strain>
    </source>
</reference>
<dbReference type="Proteomes" id="UP000044806">
    <property type="component" value="Unassembled WGS sequence"/>
</dbReference>
<accession>A0A655R879</accession>
<organism evidence="1 2">
    <name type="scientific">Vibrio cholerae</name>
    <dbReference type="NCBI Taxonomy" id="666"/>
    <lineage>
        <taxon>Bacteria</taxon>
        <taxon>Pseudomonadati</taxon>
        <taxon>Pseudomonadota</taxon>
        <taxon>Gammaproteobacteria</taxon>
        <taxon>Vibrionales</taxon>
        <taxon>Vibrionaceae</taxon>
        <taxon>Vibrio</taxon>
    </lineage>
</organism>
<dbReference type="AlphaFoldDB" id="A0A655R879"/>
<dbReference type="EMBL" id="CWOW01000014">
    <property type="protein sequence ID" value="CSA89355.1"/>
    <property type="molecule type" value="Genomic_DNA"/>
</dbReference>
<evidence type="ECO:0000313" key="1">
    <source>
        <dbReference type="EMBL" id="CSA89355.1"/>
    </source>
</evidence>